<keyword evidence="2" id="KW-0732">Signal</keyword>
<evidence type="ECO:0000313" key="4">
    <source>
        <dbReference type="Proteomes" id="UP000664369"/>
    </source>
</evidence>
<feature type="region of interest" description="Disordered" evidence="1">
    <location>
        <begin position="19"/>
        <end position="56"/>
    </location>
</feature>
<evidence type="ECO:0000256" key="2">
    <source>
        <dbReference type="SAM" id="SignalP"/>
    </source>
</evidence>
<organism evidence="3 4">
    <name type="scientific">Hymenobacter negativus</name>
    <dbReference type="NCBI Taxonomy" id="2795026"/>
    <lineage>
        <taxon>Bacteria</taxon>
        <taxon>Pseudomonadati</taxon>
        <taxon>Bacteroidota</taxon>
        <taxon>Cytophagia</taxon>
        <taxon>Cytophagales</taxon>
        <taxon>Hymenobacteraceae</taxon>
        <taxon>Hymenobacter</taxon>
    </lineage>
</organism>
<accession>A0ABS3QM16</accession>
<name>A0ABS3QM16_9BACT</name>
<evidence type="ECO:0000313" key="3">
    <source>
        <dbReference type="EMBL" id="MBO2011725.1"/>
    </source>
</evidence>
<comment type="caution">
    <text evidence="3">The sequence shown here is derived from an EMBL/GenBank/DDBJ whole genome shotgun (WGS) entry which is preliminary data.</text>
</comment>
<feature type="signal peptide" evidence="2">
    <location>
        <begin position="1"/>
        <end position="22"/>
    </location>
</feature>
<protein>
    <submittedName>
        <fullName evidence="3">Uncharacterized protein</fullName>
    </submittedName>
</protein>
<keyword evidence="4" id="KW-1185">Reference proteome</keyword>
<evidence type="ECO:0000256" key="1">
    <source>
        <dbReference type="SAM" id="MobiDB-lite"/>
    </source>
</evidence>
<gene>
    <name evidence="3" type="ORF">J4E00_21850</name>
</gene>
<reference evidence="3 4" key="1">
    <citation type="submission" date="2021-03" db="EMBL/GenBank/DDBJ databases">
        <authorList>
            <person name="Kim M.K."/>
        </authorList>
    </citation>
    <scope>NUCLEOTIDE SEQUENCE [LARGE SCALE GENOMIC DNA]</scope>
    <source>
        <strain evidence="3 4">BT442</strain>
    </source>
</reference>
<feature type="compositionally biased region" description="Polar residues" evidence="1">
    <location>
        <begin position="46"/>
        <end position="55"/>
    </location>
</feature>
<dbReference type="EMBL" id="JAGETZ010000012">
    <property type="protein sequence ID" value="MBO2011725.1"/>
    <property type="molecule type" value="Genomic_DNA"/>
</dbReference>
<dbReference type="Proteomes" id="UP000664369">
    <property type="component" value="Unassembled WGS sequence"/>
</dbReference>
<proteinExistence type="predicted"/>
<feature type="chain" id="PRO_5045795364" evidence="2">
    <location>
        <begin position="23"/>
        <end position="84"/>
    </location>
</feature>
<sequence>MKASFFSLLLALCVGAAATADAKPSPGAKSKRAYSHNSESSRGKTSKAQFRSQSIRPVIDLHPHKAGTFKTAKAAPSYKYYNPR</sequence>
<dbReference type="RefSeq" id="WP_208177416.1">
    <property type="nucleotide sequence ID" value="NZ_JAGETZ010000012.1"/>
</dbReference>